<name>A0A318LCG2_9PSEU</name>
<sequence length="140" mass="14799">MPSTEPNGLTAQSPANTRTTSRDAHGMRIEASHREDGVVLARVSGEVDLLSAPELRKWIQDEVSPPSGLVLDLDGIGFLGSAGLSVLAELTERSLGERLRWAIVATSRVVLRPLEATGLAAQMPVYAGIEEALGSVRAAD</sequence>
<comment type="similarity">
    <text evidence="1 2">Belongs to the anti-sigma-factor antagonist family.</text>
</comment>
<dbReference type="AlphaFoldDB" id="A0A318LCG2"/>
<evidence type="ECO:0000256" key="1">
    <source>
        <dbReference type="ARBA" id="ARBA00009013"/>
    </source>
</evidence>
<proteinExistence type="inferred from homology"/>
<dbReference type="GO" id="GO:0043856">
    <property type="term" value="F:anti-sigma factor antagonist activity"/>
    <property type="evidence" value="ECO:0007669"/>
    <property type="project" value="InterPro"/>
</dbReference>
<dbReference type="NCBIfam" id="TIGR00377">
    <property type="entry name" value="ant_ant_sig"/>
    <property type="match status" value="1"/>
</dbReference>
<dbReference type="OrthoDB" id="3576811at2"/>
<reference evidence="5 6" key="1">
    <citation type="submission" date="2016-07" db="EMBL/GenBank/DDBJ databases">
        <title>Draft genome sequence of Prauserella sp. YIM 121212, isolated from alkaline soil.</title>
        <authorList>
            <person name="Ruckert C."/>
            <person name="Albersmeier A."/>
            <person name="Jiang C.-L."/>
            <person name="Jiang Y."/>
            <person name="Kalinowski J."/>
            <person name="Schneider O."/>
            <person name="Winkler A."/>
            <person name="Zotchev S.B."/>
        </authorList>
    </citation>
    <scope>NUCLEOTIDE SEQUENCE [LARGE SCALE GENOMIC DNA]</scope>
    <source>
        <strain evidence="5 6">YIM 121212</strain>
    </source>
</reference>
<dbReference type="InterPro" id="IPR003658">
    <property type="entry name" value="Anti-sigma_ant"/>
</dbReference>
<dbReference type="CDD" id="cd07043">
    <property type="entry name" value="STAS_anti-anti-sigma_factors"/>
    <property type="match status" value="1"/>
</dbReference>
<dbReference type="InterPro" id="IPR002645">
    <property type="entry name" value="STAS_dom"/>
</dbReference>
<dbReference type="InterPro" id="IPR036513">
    <property type="entry name" value="STAS_dom_sf"/>
</dbReference>
<dbReference type="Proteomes" id="UP000247892">
    <property type="component" value="Unassembled WGS sequence"/>
</dbReference>
<dbReference type="PANTHER" id="PTHR33495">
    <property type="entry name" value="ANTI-SIGMA FACTOR ANTAGONIST TM_1081-RELATED-RELATED"/>
    <property type="match status" value="1"/>
</dbReference>
<evidence type="ECO:0000259" key="4">
    <source>
        <dbReference type="PROSITE" id="PS50801"/>
    </source>
</evidence>
<dbReference type="PANTHER" id="PTHR33495:SF13">
    <property type="entry name" value="ANTI-SIGMA-F FACTOR ANTAGONIST RSFB"/>
    <property type="match status" value="1"/>
</dbReference>
<evidence type="ECO:0000313" key="6">
    <source>
        <dbReference type="Proteomes" id="UP000247892"/>
    </source>
</evidence>
<accession>A0A318LCG2</accession>
<evidence type="ECO:0000313" key="5">
    <source>
        <dbReference type="EMBL" id="PXY21979.1"/>
    </source>
</evidence>
<feature type="domain" description="STAS" evidence="4">
    <location>
        <begin position="28"/>
        <end position="136"/>
    </location>
</feature>
<dbReference type="RefSeq" id="WP_110342773.1">
    <property type="nucleotide sequence ID" value="NZ_MASU01000014.1"/>
</dbReference>
<feature type="region of interest" description="Disordered" evidence="3">
    <location>
        <begin position="1"/>
        <end position="23"/>
    </location>
</feature>
<dbReference type="EMBL" id="MASU01000014">
    <property type="protein sequence ID" value="PXY21979.1"/>
    <property type="molecule type" value="Genomic_DNA"/>
</dbReference>
<feature type="compositionally biased region" description="Polar residues" evidence="3">
    <location>
        <begin position="1"/>
        <end position="19"/>
    </location>
</feature>
<organism evidence="5 6">
    <name type="scientific">Prauserella flavalba</name>
    <dbReference type="NCBI Taxonomy" id="1477506"/>
    <lineage>
        <taxon>Bacteria</taxon>
        <taxon>Bacillati</taxon>
        <taxon>Actinomycetota</taxon>
        <taxon>Actinomycetes</taxon>
        <taxon>Pseudonocardiales</taxon>
        <taxon>Pseudonocardiaceae</taxon>
        <taxon>Prauserella</taxon>
    </lineage>
</organism>
<dbReference type="PROSITE" id="PS50801">
    <property type="entry name" value="STAS"/>
    <property type="match status" value="1"/>
</dbReference>
<dbReference type="SUPFAM" id="SSF52091">
    <property type="entry name" value="SpoIIaa-like"/>
    <property type="match status" value="1"/>
</dbReference>
<dbReference type="Pfam" id="PF01740">
    <property type="entry name" value="STAS"/>
    <property type="match status" value="1"/>
</dbReference>
<evidence type="ECO:0000256" key="3">
    <source>
        <dbReference type="SAM" id="MobiDB-lite"/>
    </source>
</evidence>
<keyword evidence="6" id="KW-1185">Reference proteome</keyword>
<evidence type="ECO:0000256" key="2">
    <source>
        <dbReference type="RuleBase" id="RU003749"/>
    </source>
</evidence>
<protein>
    <recommendedName>
        <fullName evidence="2">Anti-sigma factor antagonist</fullName>
    </recommendedName>
</protein>
<gene>
    <name evidence="5" type="ORF">BA062_31065</name>
</gene>
<dbReference type="Gene3D" id="3.30.750.24">
    <property type="entry name" value="STAS domain"/>
    <property type="match status" value="1"/>
</dbReference>
<comment type="caution">
    <text evidence="5">The sequence shown here is derived from an EMBL/GenBank/DDBJ whole genome shotgun (WGS) entry which is preliminary data.</text>
</comment>